<dbReference type="KEGG" id="dhy:DESAM_21546"/>
<keyword evidence="11" id="KW-1185">Reference proteome</keyword>
<gene>
    <name evidence="10" type="primary">yojE</name>
    <name evidence="10" type="ORF">DESAM_21546</name>
</gene>
<evidence type="ECO:0000256" key="8">
    <source>
        <dbReference type="SAM" id="Phobius"/>
    </source>
</evidence>
<sequence>MDHLEKMTKNDHDGLTYAAIAFVLWGLLPIYWKALEVVPSLELLCNRIVWSMFFVGALIFYKVRWAEVKNALRDGKGKLLLTISSCLIGTNWFIYIWAVNHGHVVDTSMGYYMTPLMNGLLGFIFMKERLNRVQGLAIALAASGVLYSIFDYGRIPYIALTLATSFAFYGLVRKIMKVESLPGLFIETAVLFPLAAGYLIWLAASGDLSMTKVGVTENMLLLGSGAATSLPLIFFAHGARKLRLITLGMMQYIAPTLALLLGVFVYGEPFGESRLITFVFIWTGIAIYVGDGLRNNINLRTKLKI</sequence>
<keyword evidence="7 8" id="KW-0472">Membrane</keyword>
<keyword evidence="3" id="KW-0813">Transport</keyword>
<dbReference type="Pfam" id="PF00892">
    <property type="entry name" value="EamA"/>
    <property type="match status" value="1"/>
</dbReference>
<evidence type="ECO:0000313" key="10">
    <source>
        <dbReference type="EMBL" id="CCO23823.1"/>
    </source>
</evidence>
<comment type="similarity">
    <text evidence="2">Belongs to the EamA transporter family.</text>
</comment>
<protein>
    <submittedName>
        <fullName evidence="10">Uncharacterized transporter yojE</fullName>
    </submittedName>
</protein>
<proteinExistence type="inferred from homology"/>
<feature type="transmembrane region" description="Helical" evidence="8">
    <location>
        <begin position="184"/>
        <end position="204"/>
    </location>
</feature>
<evidence type="ECO:0000259" key="9">
    <source>
        <dbReference type="Pfam" id="PF00892"/>
    </source>
</evidence>
<dbReference type="EMBL" id="FO203522">
    <property type="protein sequence ID" value="CCO23823.1"/>
    <property type="molecule type" value="Genomic_DNA"/>
</dbReference>
<evidence type="ECO:0000256" key="6">
    <source>
        <dbReference type="ARBA" id="ARBA00022989"/>
    </source>
</evidence>
<evidence type="ECO:0000256" key="1">
    <source>
        <dbReference type="ARBA" id="ARBA00004651"/>
    </source>
</evidence>
<dbReference type="PANTHER" id="PTHR22911">
    <property type="entry name" value="ACYL-MALONYL CONDENSING ENZYME-RELATED"/>
    <property type="match status" value="1"/>
</dbReference>
<dbReference type="HOGENOM" id="CLU_054508_1_0_7"/>
<evidence type="ECO:0000256" key="7">
    <source>
        <dbReference type="ARBA" id="ARBA00023136"/>
    </source>
</evidence>
<evidence type="ECO:0000256" key="5">
    <source>
        <dbReference type="ARBA" id="ARBA00022692"/>
    </source>
</evidence>
<evidence type="ECO:0000256" key="3">
    <source>
        <dbReference type="ARBA" id="ARBA00022448"/>
    </source>
</evidence>
<feature type="transmembrane region" description="Helical" evidence="8">
    <location>
        <begin position="133"/>
        <end position="149"/>
    </location>
</feature>
<keyword evidence="4" id="KW-1003">Cell membrane</keyword>
<feature type="transmembrane region" description="Helical" evidence="8">
    <location>
        <begin position="79"/>
        <end position="97"/>
    </location>
</feature>
<dbReference type="InterPro" id="IPR037185">
    <property type="entry name" value="EmrE-like"/>
</dbReference>
<dbReference type="PATRIC" id="fig|1121451.3.peg.1785"/>
<dbReference type="GO" id="GO:0005886">
    <property type="term" value="C:plasma membrane"/>
    <property type="evidence" value="ECO:0007669"/>
    <property type="project" value="UniProtKB-SubCell"/>
</dbReference>
<feature type="transmembrane region" description="Helical" evidence="8">
    <location>
        <begin position="244"/>
        <end position="267"/>
    </location>
</feature>
<dbReference type="eggNOG" id="COG2962">
    <property type="taxonomic scope" value="Bacteria"/>
</dbReference>
<dbReference type="SUPFAM" id="SSF103481">
    <property type="entry name" value="Multidrug resistance efflux transporter EmrE"/>
    <property type="match status" value="2"/>
</dbReference>
<evidence type="ECO:0000256" key="2">
    <source>
        <dbReference type="ARBA" id="ARBA00007362"/>
    </source>
</evidence>
<evidence type="ECO:0000313" key="11">
    <source>
        <dbReference type="Proteomes" id="UP000010808"/>
    </source>
</evidence>
<accession>L0RAM2</accession>
<dbReference type="InterPro" id="IPR004626">
    <property type="entry name" value="RarD"/>
</dbReference>
<feature type="transmembrane region" description="Helical" evidence="8">
    <location>
        <begin position="109"/>
        <end position="126"/>
    </location>
</feature>
<dbReference type="Proteomes" id="UP000010808">
    <property type="component" value="Chromosome"/>
</dbReference>
<name>L0RAM2_9BACT</name>
<feature type="transmembrane region" description="Helical" evidence="8">
    <location>
        <begin position="219"/>
        <end position="237"/>
    </location>
</feature>
<dbReference type="NCBIfam" id="TIGR00688">
    <property type="entry name" value="rarD"/>
    <property type="match status" value="1"/>
</dbReference>
<feature type="transmembrane region" description="Helical" evidence="8">
    <location>
        <begin position="48"/>
        <end position="67"/>
    </location>
</feature>
<feature type="domain" description="EamA" evidence="9">
    <location>
        <begin position="14"/>
        <end position="148"/>
    </location>
</feature>
<feature type="transmembrane region" description="Helical" evidence="8">
    <location>
        <begin position="14"/>
        <end position="32"/>
    </location>
</feature>
<feature type="transmembrane region" description="Helical" evidence="8">
    <location>
        <begin position="155"/>
        <end position="172"/>
    </location>
</feature>
<dbReference type="PANTHER" id="PTHR22911:SF137">
    <property type="entry name" value="SOLUTE CARRIER FAMILY 35 MEMBER G2-RELATED"/>
    <property type="match status" value="1"/>
</dbReference>
<reference evidence="10 11" key="1">
    <citation type="submission" date="2012-10" db="EMBL/GenBank/DDBJ databases">
        <authorList>
            <person name="Genoscope - CEA"/>
        </authorList>
    </citation>
    <scope>NUCLEOTIDE SEQUENCE [LARGE SCALE GENOMIC DNA]</scope>
    <source>
        <strain evidence="11">AM13 / DSM 14728</strain>
    </source>
</reference>
<dbReference type="InterPro" id="IPR000620">
    <property type="entry name" value="EamA_dom"/>
</dbReference>
<dbReference type="STRING" id="1121451.DESAM_21546"/>
<keyword evidence="5 8" id="KW-0812">Transmembrane</keyword>
<organism evidence="10 11">
    <name type="scientific">Maridesulfovibrio hydrothermalis AM13 = DSM 14728</name>
    <dbReference type="NCBI Taxonomy" id="1121451"/>
    <lineage>
        <taxon>Bacteria</taxon>
        <taxon>Pseudomonadati</taxon>
        <taxon>Thermodesulfobacteriota</taxon>
        <taxon>Desulfovibrionia</taxon>
        <taxon>Desulfovibrionales</taxon>
        <taxon>Desulfovibrionaceae</taxon>
        <taxon>Maridesulfovibrio</taxon>
    </lineage>
</organism>
<evidence type="ECO:0000256" key="4">
    <source>
        <dbReference type="ARBA" id="ARBA00022475"/>
    </source>
</evidence>
<comment type="subcellular location">
    <subcellularLocation>
        <location evidence="1">Cell membrane</location>
        <topology evidence="1">Multi-pass membrane protein</topology>
    </subcellularLocation>
</comment>
<feature type="transmembrane region" description="Helical" evidence="8">
    <location>
        <begin position="273"/>
        <end position="290"/>
    </location>
</feature>
<keyword evidence="6 8" id="KW-1133">Transmembrane helix</keyword>
<dbReference type="AlphaFoldDB" id="L0RAM2"/>